<dbReference type="Gene3D" id="3.55.50.70">
    <property type="match status" value="1"/>
</dbReference>
<proteinExistence type="predicted"/>
<name>A0ABV1LVB5_9BURK</name>
<evidence type="ECO:0000259" key="2">
    <source>
        <dbReference type="Pfam" id="PF10671"/>
    </source>
</evidence>
<gene>
    <name evidence="3" type="ORF">N0A02_24170</name>
</gene>
<dbReference type="RefSeq" id="WP_349544376.1">
    <property type="nucleotide sequence ID" value="NZ_JAOALG010000002.1"/>
</dbReference>
<evidence type="ECO:0000313" key="4">
    <source>
        <dbReference type="Proteomes" id="UP001469089"/>
    </source>
</evidence>
<dbReference type="Proteomes" id="UP001469089">
    <property type="component" value="Unassembled WGS sequence"/>
</dbReference>
<evidence type="ECO:0000313" key="3">
    <source>
        <dbReference type="EMBL" id="MEQ5842550.1"/>
    </source>
</evidence>
<comment type="caution">
    <text evidence="3">The sequence shown here is derived from an EMBL/GenBank/DDBJ whole genome shotgun (WGS) entry which is preliminary data.</text>
</comment>
<organism evidence="3 4">
    <name type="scientific">Paraburkholderia acidicola</name>
    <dbReference type="NCBI Taxonomy" id="1912599"/>
    <lineage>
        <taxon>Bacteria</taxon>
        <taxon>Pseudomonadati</taxon>
        <taxon>Pseudomonadota</taxon>
        <taxon>Betaproteobacteria</taxon>
        <taxon>Burkholderiales</taxon>
        <taxon>Burkholderiaceae</taxon>
        <taxon>Paraburkholderia</taxon>
    </lineage>
</organism>
<reference evidence="3 4" key="1">
    <citation type="journal article" date="2024" name="Chem. Sci.">
        <title>Discovery of a lagriamide polyketide by integrated genome mining, isotopic labeling, and untargeted metabolomics.</title>
        <authorList>
            <person name="Fergusson C.H."/>
            <person name="Saulog J."/>
            <person name="Paulo B.S."/>
            <person name="Wilson D.M."/>
            <person name="Liu D.Y."/>
            <person name="Morehouse N.J."/>
            <person name="Waterworth S."/>
            <person name="Barkei J."/>
            <person name="Gray C.A."/>
            <person name="Kwan J.C."/>
            <person name="Eustaquio A.S."/>
            <person name="Linington R.G."/>
        </authorList>
    </citation>
    <scope>NUCLEOTIDE SEQUENCE [LARGE SCALE GENOMIC DNA]</scope>
    <source>
        <strain evidence="3 4">RL17-338-BIF-B</strain>
    </source>
</reference>
<feature type="domain" description="Toxin co-regulated pilus biosynthesis protein Q C-terminal" evidence="2">
    <location>
        <begin position="274"/>
        <end position="352"/>
    </location>
</feature>
<accession>A0ABV1LVB5</accession>
<protein>
    <submittedName>
        <fullName evidence="3">Toxin co-regulated pilus biosynthesis Q family protein</fullName>
    </submittedName>
</protein>
<evidence type="ECO:0000256" key="1">
    <source>
        <dbReference type="SAM" id="SignalP"/>
    </source>
</evidence>
<dbReference type="Pfam" id="PF10671">
    <property type="entry name" value="TcpQ"/>
    <property type="match status" value="1"/>
</dbReference>
<dbReference type="InterPro" id="IPR018927">
    <property type="entry name" value="Pilus_synth_Q_C"/>
</dbReference>
<keyword evidence="1" id="KW-0732">Signal</keyword>
<sequence>MRKLTAGVWVGLSFCCASTASVDAVASDPQVIVDGSRYSGGDTVKAGGHGVPLLRALERIVPSSYGVNVPNAGAWADVPVSWHGGESFVAALNEILAGNPSLQAHVNTDLHLVTVTAVAPMPGQTLPAAQTLATASAAPLPVPPRADSTSNTAPRADDSAAALVAIPVAHPVATSTSANPVYMAALAPAPRARQLPVAAPAPAPMRIVASAPSSSLPPSPQAMPLNVAVSNSTTGMAMAPTITPAATQLLAPASIPTQGTVSPTSPTSDTGLMTWDLRQSDGSVRNALARWSREAGWQFIWAVPTDFSIDAAATIQGTFEQALNSVVEALSHSEVPIQAILYKGNHVLRVTAKGAG</sequence>
<feature type="chain" id="PRO_5047497432" evidence="1">
    <location>
        <begin position="27"/>
        <end position="356"/>
    </location>
</feature>
<keyword evidence="4" id="KW-1185">Reference proteome</keyword>
<dbReference type="EMBL" id="JAOALG010000002">
    <property type="protein sequence ID" value="MEQ5842550.1"/>
    <property type="molecule type" value="Genomic_DNA"/>
</dbReference>
<feature type="signal peptide" evidence="1">
    <location>
        <begin position="1"/>
        <end position="26"/>
    </location>
</feature>